<evidence type="ECO:0000313" key="2">
    <source>
        <dbReference type="EMBL" id="VVC96840.1"/>
    </source>
</evidence>
<protein>
    <submittedName>
        <fullName evidence="2">Uncharacterized protein</fullName>
    </submittedName>
</protein>
<keyword evidence="1" id="KW-1133">Transmembrane helix</keyword>
<dbReference type="AlphaFoldDB" id="A0A5E4QGJ4"/>
<dbReference type="EMBL" id="FZQP02002902">
    <property type="protein sequence ID" value="VVC96840.1"/>
    <property type="molecule type" value="Genomic_DNA"/>
</dbReference>
<keyword evidence="3" id="KW-1185">Reference proteome</keyword>
<keyword evidence="1" id="KW-0812">Transmembrane</keyword>
<feature type="transmembrane region" description="Helical" evidence="1">
    <location>
        <begin position="21"/>
        <end position="41"/>
    </location>
</feature>
<evidence type="ECO:0000256" key="1">
    <source>
        <dbReference type="SAM" id="Phobius"/>
    </source>
</evidence>
<sequence length="154" mass="17019">MAANISKSQRRKVIKYVAANLLQVCLSLASITIGSIFGKFGQRGLSISCGQCCISLIKSLEKPEHGANINIFSSLHFSIINDENEYEINLIFPTGLFSSWTQQEENSTPNIENEDMIADKRNEFVVAGMRIISMAKFSKDLQEVSSHGNIDCGL</sequence>
<evidence type="ECO:0000313" key="3">
    <source>
        <dbReference type="Proteomes" id="UP000324832"/>
    </source>
</evidence>
<keyword evidence="1" id="KW-0472">Membrane</keyword>
<gene>
    <name evidence="2" type="ORF">LSINAPIS_LOCUS8246</name>
</gene>
<organism evidence="2 3">
    <name type="scientific">Leptidea sinapis</name>
    <dbReference type="NCBI Taxonomy" id="189913"/>
    <lineage>
        <taxon>Eukaryota</taxon>
        <taxon>Metazoa</taxon>
        <taxon>Ecdysozoa</taxon>
        <taxon>Arthropoda</taxon>
        <taxon>Hexapoda</taxon>
        <taxon>Insecta</taxon>
        <taxon>Pterygota</taxon>
        <taxon>Neoptera</taxon>
        <taxon>Endopterygota</taxon>
        <taxon>Lepidoptera</taxon>
        <taxon>Glossata</taxon>
        <taxon>Ditrysia</taxon>
        <taxon>Papilionoidea</taxon>
        <taxon>Pieridae</taxon>
        <taxon>Dismorphiinae</taxon>
        <taxon>Leptidea</taxon>
    </lineage>
</organism>
<dbReference type="Proteomes" id="UP000324832">
    <property type="component" value="Unassembled WGS sequence"/>
</dbReference>
<proteinExistence type="predicted"/>
<accession>A0A5E4QGJ4</accession>
<name>A0A5E4QGJ4_9NEOP</name>
<reference evidence="2 3" key="1">
    <citation type="submission" date="2017-07" db="EMBL/GenBank/DDBJ databases">
        <authorList>
            <person name="Talla V."/>
            <person name="Backstrom N."/>
        </authorList>
    </citation>
    <scope>NUCLEOTIDE SEQUENCE [LARGE SCALE GENOMIC DNA]</scope>
</reference>